<reference evidence="2" key="1">
    <citation type="submission" date="2023-07" db="EMBL/GenBank/DDBJ databases">
        <title>Genome content predicts the carbon catabolic preferences of heterotrophic bacteria.</title>
        <authorList>
            <person name="Gralka M."/>
        </authorList>
    </citation>
    <scope>NUCLEOTIDE SEQUENCE</scope>
    <source>
        <strain evidence="2">E2R20</strain>
    </source>
</reference>
<dbReference type="EMBL" id="JAUOQO010000578">
    <property type="protein sequence ID" value="MDO6575373.1"/>
    <property type="molecule type" value="Genomic_DNA"/>
</dbReference>
<dbReference type="RefSeq" id="WP_303522423.1">
    <property type="nucleotide sequence ID" value="NZ_JAUOQO010000578.1"/>
</dbReference>
<protein>
    <submittedName>
        <fullName evidence="2">Uncharacterized protein</fullName>
    </submittedName>
</protein>
<dbReference type="Proteomes" id="UP001170310">
    <property type="component" value="Unassembled WGS sequence"/>
</dbReference>
<evidence type="ECO:0000256" key="1">
    <source>
        <dbReference type="SAM" id="Phobius"/>
    </source>
</evidence>
<feature type="non-terminal residue" evidence="2">
    <location>
        <position position="80"/>
    </location>
</feature>
<name>A0AAW7YVK5_9STAP</name>
<organism evidence="2 3">
    <name type="scientific">Staphylococcus pasteuri_A</name>
    <dbReference type="NCBI Taxonomy" id="3062664"/>
    <lineage>
        <taxon>Bacteria</taxon>
        <taxon>Bacillati</taxon>
        <taxon>Bacillota</taxon>
        <taxon>Bacilli</taxon>
        <taxon>Bacillales</taxon>
        <taxon>Staphylococcaceae</taxon>
        <taxon>Staphylococcus</taxon>
    </lineage>
</organism>
<dbReference type="AlphaFoldDB" id="A0AAW7YVK5"/>
<sequence length="80" mass="9310">MMALVGYYIRYAGGDWGSMAQNGFFALSALILVSLFLSERLRKQLKVQITKHFFANKYEYREEWMKFAAVLEEDGVSPYN</sequence>
<gene>
    <name evidence="2" type="ORF">Q4528_14750</name>
</gene>
<keyword evidence="1" id="KW-1133">Transmembrane helix</keyword>
<comment type="caution">
    <text evidence="2">The sequence shown here is derived from an EMBL/GenBank/DDBJ whole genome shotgun (WGS) entry which is preliminary data.</text>
</comment>
<proteinExistence type="predicted"/>
<keyword evidence="1" id="KW-0472">Membrane</keyword>
<feature type="transmembrane region" description="Helical" evidence="1">
    <location>
        <begin position="20"/>
        <end position="38"/>
    </location>
</feature>
<evidence type="ECO:0000313" key="3">
    <source>
        <dbReference type="Proteomes" id="UP001170310"/>
    </source>
</evidence>
<keyword evidence="1" id="KW-0812">Transmembrane</keyword>
<keyword evidence="3" id="KW-1185">Reference proteome</keyword>
<accession>A0AAW7YVK5</accession>
<evidence type="ECO:0000313" key="2">
    <source>
        <dbReference type="EMBL" id="MDO6575373.1"/>
    </source>
</evidence>